<name>A0A1J0VPC8_9NOCA</name>
<dbReference type="RefSeq" id="WP_071927073.1">
    <property type="nucleotide sequence ID" value="NZ_CP018082.1"/>
</dbReference>
<accession>A0A1J0VPC8</accession>
<reference evidence="2" key="1">
    <citation type="submission" date="2016-11" db="EMBL/GenBank/DDBJ databases">
        <authorList>
            <person name="Jaros S."/>
            <person name="Januszkiewicz K."/>
            <person name="Wedrychowicz H."/>
        </authorList>
    </citation>
    <scope>NUCLEOTIDE SEQUENCE [LARGE SCALE GENOMIC DNA]</scope>
    <source>
        <strain evidence="2">Y48</strain>
    </source>
</reference>
<sequence length="185" mass="18637">MRLLDARRLGLACAVVAVTSGLVVAGCATQIPGTPTTDAAEVAAYQTEAAASSSAAAASRAAAAEAKAISDNCTQFPTTTGAGVTAYNEFVSAHDSNAGDYADKREAAATTLDNAATKVESGVTAAAGALPAELAGKFTDYVMAARALSAETRKMTYSSPVGRLNEASRTINQARTAVQEACPGR</sequence>
<proteinExistence type="predicted"/>
<protein>
    <submittedName>
        <fullName evidence="2">Uncharacterized protein</fullName>
    </submittedName>
</protein>
<evidence type="ECO:0000313" key="2">
    <source>
        <dbReference type="EMBL" id="APE33893.1"/>
    </source>
</evidence>
<dbReference type="PROSITE" id="PS51257">
    <property type="entry name" value="PROKAR_LIPOPROTEIN"/>
    <property type="match status" value="1"/>
</dbReference>
<evidence type="ECO:0000256" key="1">
    <source>
        <dbReference type="SAM" id="SignalP"/>
    </source>
</evidence>
<organism evidence="2 3">
    <name type="scientific">Nocardia mangyaensis</name>
    <dbReference type="NCBI Taxonomy" id="2213200"/>
    <lineage>
        <taxon>Bacteria</taxon>
        <taxon>Bacillati</taxon>
        <taxon>Actinomycetota</taxon>
        <taxon>Actinomycetes</taxon>
        <taxon>Mycobacteriales</taxon>
        <taxon>Nocardiaceae</taxon>
        <taxon>Nocardia</taxon>
    </lineage>
</organism>
<dbReference type="Proteomes" id="UP000183810">
    <property type="component" value="Chromosome"/>
</dbReference>
<dbReference type="AlphaFoldDB" id="A0A1J0VPC8"/>
<gene>
    <name evidence="2" type="ORF">BOX37_07825</name>
</gene>
<evidence type="ECO:0000313" key="3">
    <source>
        <dbReference type="Proteomes" id="UP000183810"/>
    </source>
</evidence>
<keyword evidence="1" id="KW-0732">Signal</keyword>
<dbReference type="EMBL" id="CP018082">
    <property type="protein sequence ID" value="APE33893.1"/>
    <property type="molecule type" value="Genomic_DNA"/>
</dbReference>
<feature type="chain" id="PRO_5038335184" evidence="1">
    <location>
        <begin position="26"/>
        <end position="185"/>
    </location>
</feature>
<dbReference type="KEGG" id="nsl:BOX37_07825"/>
<feature type="signal peptide" evidence="1">
    <location>
        <begin position="1"/>
        <end position="25"/>
    </location>
</feature>
<keyword evidence="3" id="KW-1185">Reference proteome</keyword>
<dbReference type="OrthoDB" id="4570337at2"/>